<dbReference type="Proteomes" id="UP000092462">
    <property type="component" value="Unassembled WGS sequence"/>
</dbReference>
<evidence type="ECO:0000259" key="3">
    <source>
        <dbReference type="Pfam" id="PF04840"/>
    </source>
</evidence>
<dbReference type="Pfam" id="PF04841">
    <property type="entry name" value="Vps16_N"/>
    <property type="match status" value="1"/>
</dbReference>
<name>A0A1B0F0L6_PHLPP</name>
<feature type="domain" description="Vps16 C-terminal" evidence="3">
    <location>
        <begin position="270"/>
        <end position="401"/>
    </location>
</feature>
<dbReference type="InterPro" id="IPR006926">
    <property type="entry name" value="Vps16_N"/>
</dbReference>
<dbReference type="GO" id="GO:0003779">
    <property type="term" value="F:actin binding"/>
    <property type="evidence" value="ECO:0007669"/>
    <property type="project" value="TreeGrafter"/>
</dbReference>
<dbReference type="GO" id="GO:0005765">
    <property type="term" value="C:lysosomal membrane"/>
    <property type="evidence" value="ECO:0007669"/>
    <property type="project" value="TreeGrafter"/>
</dbReference>
<keyword evidence="6" id="KW-1185">Reference proteome</keyword>
<accession>A0A1B0F0L6</accession>
<evidence type="ECO:0000259" key="4">
    <source>
        <dbReference type="Pfam" id="PF04841"/>
    </source>
</evidence>
<dbReference type="GO" id="GO:0042144">
    <property type="term" value="P:vacuole fusion, non-autophagic"/>
    <property type="evidence" value="ECO:0007669"/>
    <property type="project" value="TreeGrafter"/>
</dbReference>
<dbReference type="VEuPathDB" id="VectorBase:PPAI009890"/>
<proteinExistence type="inferred from homology"/>
<protein>
    <recommendedName>
        <fullName evidence="2">Vacuolar protein sorting-associated protein 16 homolog</fullName>
    </recommendedName>
</protein>
<dbReference type="GO" id="GO:0006886">
    <property type="term" value="P:intracellular protein transport"/>
    <property type="evidence" value="ECO:0007669"/>
    <property type="project" value="InterPro"/>
</dbReference>
<dbReference type="EMBL" id="AJVK01007421">
    <property type="status" value="NOT_ANNOTATED_CDS"/>
    <property type="molecule type" value="Genomic_DNA"/>
</dbReference>
<dbReference type="EMBL" id="AJVK01007419">
    <property type="status" value="NOT_ANNOTATED_CDS"/>
    <property type="molecule type" value="Genomic_DNA"/>
</dbReference>
<organism evidence="5 6">
    <name type="scientific">Phlebotomus papatasi</name>
    <name type="common">Sandfly</name>
    <dbReference type="NCBI Taxonomy" id="29031"/>
    <lineage>
        <taxon>Eukaryota</taxon>
        <taxon>Metazoa</taxon>
        <taxon>Ecdysozoa</taxon>
        <taxon>Arthropoda</taxon>
        <taxon>Hexapoda</taxon>
        <taxon>Insecta</taxon>
        <taxon>Pterygota</taxon>
        <taxon>Neoptera</taxon>
        <taxon>Endopterygota</taxon>
        <taxon>Diptera</taxon>
        <taxon>Nematocera</taxon>
        <taxon>Psychodoidea</taxon>
        <taxon>Psychodidae</taxon>
        <taxon>Phlebotomus</taxon>
        <taxon>Phlebotomus</taxon>
    </lineage>
</organism>
<dbReference type="EMBL" id="AJVK01007420">
    <property type="status" value="NOT_ANNOTATED_CDS"/>
    <property type="molecule type" value="Genomic_DNA"/>
</dbReference>
<sequence length="415" mass="47172">MGSSNLKTKYCEFDTGRSERPTQLAWCVDAENIHKSDALIVTYPCLLLVIGTSGDSNAYTYDPAIYLIPEMDCVRILTNGYHEMIQKIPKCVTNIFAINSQAPSSFLFEAHKKFLEKSHQSNEYLCLIKDNLIQAVDECIRAAGYETDSEAQKSLIKAAYFGKAFCAHHNPENYNMMCRVIRVLNSIRHPKVGIPLTYRQFNHLKSNVILDRLVFRKHYALAIQIAKHLKLPESRILEHWAFHLVIYDKNDDDVAKKITEKFYNPTALGVSFCNIAKKAQEIGRTKLATMLLEQEPKASARVPLLLKLGENKKALLSAIYSGDTDLVYMVILQLKETTQLADFQMTIRSYPNAHNLFKKYCSQYNVSALKDIFTQEDDFLSQAEFSLCDGLTDIAGLETNLLLTILKLILRSFCP</sequence>
<dbReference type="PANTHER" id="PTHR12811:SF0">
    <property type="entry name" value="VACUOLAR PROTEIN SORTING-ASSOCIATED PROTEIN 16 HOMOLOG"/>
    <property type="match status" value="1"/>
</dbReference>
<comment type="similarity">
    <text evidence="1">Belongs to the VPS16 family.</text>
</comment>
<dbReference type="EMBL" id="AJVK01007422">
    <property type="status" value="NOT_ANNOTATED_CDS"/>
    <property type="molecule type" value="Genomic_DNA"/>
</dbReference>
<dbReference type="GO" id="GO:0016197">
    <property type="term" value="P:endosomal transport"/>
    <property type="evidence" value="ECO:0007669"/>
    <property type="project" value="TreeGrafter"/>
</dbReference>
<feature type="domain" description="Vps16 N-terminal" evidence="4">
    <location>
        <begin position="1"/>
        <end position="174"/>
    </location>
</feature>
<dbReference type="InterPro" id="IPR016534">
    <property type="entry name" value="VPS16"/>
</dbReference>
<dbReference type="InterPro" id="IPR006925">
    <property type="entry name" value="Vps16_C"/>
</dbReference>
<evidence type="ECO:0000256" key="2">
    <source>
        <dbReference type="ARBA" id="ARBA00017947"/>
    </source>
</evidence>
<dbReference type="EnsemblMetazoa" id="PPAI009890-RA">
    <property type="protein sequence ID" value="PPAI009890-PA"/>
    <property type="gene ID" value="PPAI009890"/>
</dbReference>
<dbReference type="AlphaFoldDB" id="A0A1B0F0L6"/>
<evidence type="ECO:0000313" key="6">
    <source>
        <dbReference type="Proteomes" id="UP000092462"/>
    </source>
</evidence>
<dbReference type="GO" id="GO:0030897">
    <property type="term" value="C:HOPS complex"/>
    <property type="evidence" value="ECO:0007669"/>
    <property type="project" value="TreeGrafter"/>
</dbReference>
<reference evidence="5" key="1">
    <citation type="submission" date="2022-08" db="UniProtKB">
        <authorList>
            <consortium name="EnsemblMetazoa"/>
        </authorList>
    </citation>
    <scope>IDENTIFICATION</scope>
    <source>
        <strain evidence="5">Israel</strain>
    </source>
</reference>
<evidence type="ECO:0000313" key="5">
    <source>
        <dbReference type="EnsemblMetazoa" id="PPAI009890-PA"/>
    </source>
</evidence>
<evidence type="ECO:0000256" key="1">
    <source>
        <dbReference type="ARBA" id="ARBA00009250"/>
    </source>
</evidence>
<dbReference type="PANTHER" id="PTHR12811">
    <property type="entry name" value="VACUOLAR PROTEIN SORTING VPS16"/>
    <property type="match status" value="1"/>
</dbReference>
<dbReference type="GO" id="GO:0005768">
    <property type="term" value="C:endosome"/>
    <property type="evidence" value="ECO:0007669"/>
    <property type="project" value="TreeGrafter"/>
</dbReference>
<dbReference type="Pfam" id="PF04840">
    <property type="entry name" value="Vps16_C"/>
    <property type="match status" value="1"/>
</dbReference>